<sequence length="284" mass="31338">MDRLPDDALLEVLLWLPPEDLLACRLVCKRLGTLAMHPHVWRRKCCSVSAASCACPVLRLAPCLGLLQVTLPLKNCLHLYTTRCAVSRLDLLVDKYMKDAALIIHRQSFLLRLKSVTVTLGQYRVGQYLTFDAGVAILFTTLASTCGLTYLKVRAEFGSGLSFDMTQSLQSIAVPSSIKTFIFEVGHALSQTYIVRRAALWALALLSVLPRLPALQELSLDWHTDELLRGINPTTAPALRILSLHCGAVRPCTPGPAHRDAFKSLFSANPSVKVKVTRSCTRCL</sequence>
<dbReference type="GeneID" id="113206979"/>
<dbReference type="SMART" id="SM00256">
    <property type="entry name" value="FBOX"/>
    <property type="match status" value="1"/>
</dbReference>
<proteinExistence type="predicted"/>
<feature type="domain" description="F-box" evidence="1">
    <location>
        <begin position="1"/>
        <end position="44"/>
    </location>
</feature>
<dbReference type="InterPro" id="IPR001810">
    <property type="entry name" value="F-box_dom"/>
</dbReference>
<evidence type="ECO:0000313" key="2">
    <source>
        <dbReference type="Proteomes" id="UP000504606"/>
    </source>
</evidence>
<dbReference type="SUPFAM" id="SSF81383">
    <property type="entry name" value="F-box domain"/>
    <property type="match status" value="1"/>
</dbReference>
<dbReference type="PROSITE" id="PS50181">
    <property type="entry name" value="FBOX"/>
    <property type="match status" value="1"/>
</dbReference>
<gene>
    <name evidence="3" type="primary">LOC113206979</name>
</gene>
<dbReference type="AlphaFoldDB" id="A0A9C6WLD8"/>
<accession>A0A9C6WLD8</accession>
<dbReference type="Pfam" id="PF12937">
    <property type="entry name" value="F-box-like"/>
    <property type="match status" value="1"/>
</dbReference>
<name>A0A9C6WLD8_FRAOC</name>
<dbReference type="Proteomes" id="UP000504606">
    <property type="component" value="Unplaced"/>
</dbReference>
<keyword evidence="2" id="KW-1185">Reference proteome</keyword>
<organism evidence="2 3">
    <name type="scientific">Frankliniella occidentalis</name>
    <name type="common">Western flower thrips</name>
    <name type="synonym">Euthrips occidentalis</name>
    <dbReference type="NCBI Taxonomy" id="133901"/>
    <lineage>
        <taxon>Eukaryota</taxon>
        <taxon>Metazoa</taxon>
        <taxon>Ecdysozoa</taxon>
        <taxon>Arthropoda</taxon>
        <taxon>Hexapoda</taxon>
        <taxon>Insecta</taxon>
        <taxon>Pterygota</taxon>
        <taxon>Neoptera</taxon>
        <taxon>Paraneoptera</taxon>
        <taxon>Thysanoptera</taxon>
        <taxon>Terebrantia</taxon>
        <taxon>Thripoidea</taxon>
        <taxon>Thripidae</taxon>
        <taxon>Frankliniella</taxon>
    </lineage>
</organism>
<dbReference type="Gene3D" id="1.20.1280.50">
    <property type="match status" value="1"/>
</dbReference>
<protein>
    <submittedName>
        <fullName evidence="3">Uncharacterized protein LOC113206979 isoform X2</fullName>
    </submittedName>
</protein>
<dbReference type="RefSeq" id="XP_052120227.1">
    <property type="nucleotide sequence ID" value="XM_052264267.1"/>
</dbReference>
<evidence type="ECO:0000259" key="1">
    <source>
        <dbReference type="PROSITE" id="PS50181"/>
    </source>
</evidence>
<evidence type="ECO:0000313" key="3">
    <source>
        <dbReference type="RefSeq" id="XP_052120227.1"/>
    </source>
</evidence>
<dbReference type="InterPro" id="IPR036047">
    <property type="entry name" value="F-box-like_dom_sf"/>
</dbReference>
<reference evidence="3" key="1">
    <citation type="submission" date="2025-08" db="UniProtKB">
        <authorList>
            <consortium name="RefSeq"/>
        </authorList>
    </citation>
    <scope>IDENTIFICATION</scope>
    <source>
        <tissue evidence="3">Whole organism</tissue>
    </source>
</reference>